<name>A0A813I1L6_POLGL</name>
<dbReference type="AlphaFoldDB" id="A0A813I1L6"/>
<organism evidence="1 2">
    <name type="scientific">Polarella glacialis</name>
    <name type="common">Dinoflagellate</name>
    <dbReference type="NCBI Taxonomy" id="89957"/>
    <lineage>
        <taxon>Eukaryota</taxon>
        <taxon>Sar</taxon>
        <taxon>Alveolata</taxon>
        <taxon>Dinophyceae</taxon>
        <taxon>Suessiales</taxon>
        <taxon>Suessiaceae</taxon>
        <taxon>Polarella</taxon>
    </lineage>
</organism>
<keyword evidence="2" id="KW-1185">Reference proteome</keyword>
<protein>
    <submittedName>
        <fullName evidence="1">Uncharacterized protein</fullName>
    </submittedName>
</protein>
<reference evidence="1" key="1">
    <citation type="submission" date="2021-02" db="EMBL/GenBank/DDBJ databases">
        <authorList>
            <person name="Dougan E. K."/>
            <person name="Rhodes N."/>
            <person name="Thang M."/>
            <person name="Chan C."/>
        </authorList>
    </citation>
    <scope>NUCLEOTIDE SEQUENCE</scope>
</reference>
<proteinExistence type="predicted"/>
<evidence type="ECO:0000313" key="1">
    <source>
        <dbReference type="EMBL" id="CAE8643590.1"/>
    </source>
</evidence>
<gene>
    <name evidence="1" type="ORF">PGLA1383_LOCUS57908</name>
</gene>
<comment type="caution">
    <text evidence="1">The sequence shown here is derived from an EMBL/GenBank/DDBJ whole genome shotgun (WGS) entry which is preliminary data.</text>
</comment>
<evidence type="ECO:0000313" key="2">
    <source>
        <dbReference type="Proteomes" id="UP000654075"/>
    </source>
</evidence>
<dbReference type="OrthoDB" id="407658at2759"/>
<accession>A0A813I1L6</accession>
<dbReference type="EMBL" id="CAJNNV010033403">
    <property type="protein sequence ID" value="CAE8643590.1"/>
    <property type="molecule type" value="Genomic_DNA"/>
</dbReference>
<sequence>MELFDTVRCGHRACLQDGRGLAGGNWIVRNSPKGRAFLREVYGPEDVSSNPFMRHDLRDQFSLLWHLVRPGVSVPMPPETRWSSLGSPPPPPVSWASMGYMPGVRLVPQELLLGAYPHVSCSQPGDRAHTCYGASGAADAKDFIVSVPLLGALPQNLAQAMLDRFLLESLGSLGQPAYEQELRNLCPTADISRCMVGENGGAAGS</sequence>
<dbReference type="Proteomes" id="UP000654075">
    <property type="component" value="Unassembled WGS sequence"/>
</dbReference>